<evidence type="ECO:0000256" key="1">
    <source>
        <dbReference type="SAM" id="MobiDB-lite"/>
    </source>
</evidence>
<dbReference type="STRING" id="1507870.A0A1V8SZ42"/>
<dbReference type="OrthoDB" id="674604at2759"/>
<proteinExistence type="predicted"/>
<dbReference type="InterPro" id="IPR010730">
    <property type="entry name" value="HET"/>
</dbReference>
<dbReference type="PANTHER" id="PTHR10622">
    <property type="entry name" value="HET DOMAIN-CONTAINING PROTEIN"/>
    <property type="match status" value="1"/>
</dbReference>
<comment type="caution">
    <text evidence="3">The sequence shown here is derived from an EMBL/GenBank/DDBJ whole genome shotgun (WGS) entry which is preliminary data.</text>
</comment>
<name>A0A1V8SZ42_9PEZI</name>
<dbReference type="AlphaFoldDB" id="A0A1V8SZ42"/>
<feature type="compositionally biased region" description="Polar residues" evidence="1">
    <location>
        <begin position="486"/>
        <end position="497"/>
    </location>
</feature>
<dbReference type="Proteomes" id="UP000192596">
    <property type="component" value="Unassembled WGS sequence"/>
</dbReference>
<keyword evidence="4" id="KW-1185">Reference proteome</keyword>
<evidence type="ECO:0000313" key="4">
    <source>
        <dbReference type="Proteomes" id="UP000192596"/>
    </source>
</evidence>
<gene>
    <name evidence="3" type="ORF">B0A48_10772</name>
</gene>
<dbReference type="InParanoid" id="A0A1V8SZ42"/>
<dbReference type="Pfam" id="PF06985">
    <property type="entry name" value="HET"/>
    <property type="match status" value="1"/>
</dbReference>
<dbReference type="PANTHER" id="PTHR10622:SF10">
    <property type="entry name" value="HET DOMAIN-CONTAINING PROTEIN"/>
    <property type="match status" value="1"/>
</dbReference>
<evidence type="ECO:0000259" key="2">
    <source>
        <dbReference type="Pfam" id="PF06985"/>
    </source>
</evidence>
<organism evidence="3 4">
    <name type="scientific">Cryoendolithus antarcticus</name>
    <dbReference type="NCBI Taxonomy" id="1507870"/>
    <lineage>
        <taxon>Eukaryota</taxon>
        <taxon>Fungi</taxon>
        <taxon>Dikarya</taxon>
        <taxon>Ascomycota</taxon>
        <taxon>Pezizomycotina</taxon>
        <taxon>Dothideomycetes</taxon>
        <taxon>Dothideomycetidae</taxon>
        <taxon>Cladosporiales</taxon>
        <taxon>Cladosporiaceae</taxon>
        <taxon>Cryoendolithus</taxon>
    </lineage>
</organism>
<dbReference type="EMBL" id="NAJO01000022">
    <property type="protein sequence ID" value="OQO04162.1"/>
    <property type="molecule type" value="Genomic_DNA"/>
</dbReference>
<feature type="region of interest" description="Disordered" evidence="1">
    <location>
        <begin position="574"/>
        <end position="607"/>
    </location>
</feature>
<accession>A0A1V8SZ42</accession>
<protein>
    <recommendedName>
        <fullName evidence="2">Heterokaryon incompatibility domain-containing protein</fullName>
    </recommendedName>
</protein>
<evidence type="ECO:0000313" key="3">
    <source>
        <dbReference type="EMBL" id="OQO04162.1"/>
    </source>
</evidence>
<feature type="compositionally biased region" description="Polar residues" evidence="1">
    <location>
        <begin position="579"/>
        <end position="592"/>
    </location>
</feature>
<reference evidence="4" key="1">
    <citation type="submission" date="2017-03" db="EMBL/GenBank/DDBJ databases">
        <title>Genomes of endolithic fungi from Antarctica.</title>
        <authorList>
            <person name="Coleine C."/>
            <person name="Masonjones S."/>
            <person name="Stajich J.E."/>
        </authorList>
    </citation>
    <scope>NUCLEOTIDE SEQUENCE [LARGE SCALE GENOMIC DNA]</scope>
    <source>
        <strain evidence="4">CCFEE 5527</strain>
    </source>
</reference>
<sequence>MWLLNAKTRKLEYADRQRHTHYAILSHTWGDGEVLFDDIDEPHAKRLVGYKKIDFACRQALDDQLQYVWIDTCCIDKRSSAELSEAINSMYRWYYDAHICYAFIADVQSKPSIVGDANEDRPYANLKSLLTASRWFYRGWTLQELIAPRDVKFYDKTWRPLGDKVSLRSVLSDITKISSGVLKDRDALSSASIAQRMSWAAGRKTSRLEDQAYSLLGLFDVNMPLLYGEGTKAFLRLQEAIIHSHDSEKRDHSILLWSNTTTSLLAASPADFAGGHRVLTCSSPHDDTYELTKAGLRLTLSAKPSCDVASTADTEGQSAASAASTSDLITVVLNCRYYGSSDVRIALRLRRRPRITTLDRFDSTQAATRDRTIQIYDRLPEVTTVTSEQLRSFTTMELTIARKPFVWPKMPRKISISTAFATINSWWHAESPDGATPTNYTNRTGGLFPIDDESHASNVGVLRLAVASDDETVYQQHRVLQITADRSQTPPQISVDSTDIVGKSQPLSHGTGGQDVRSTRSHKFSATFERTAYGPRDEFALSVAARLVYRDDHLIWHLHIVWPRHEIPAQTTRRDIAPAQSSSRPQLSQESFLQIPAPDKSPQRSVERLVPKWASGWRKTYGRILQFPRADWSTRRGSDVRRTNSKALLSNDFTTQMDSDDFVEINMARDGTGAPYQQESEDGPKESVHFLSKQWAIEHGLTVTTLGQAHEEWALPTVRQVPHTERPSGSTHADEYDVTYEAVLCLPGR</sequence>
<feature type="region of interest" description="Disordered" evidence="1">
    <location>
        <begin position="486"/>
        <end position="522"/>
    </location>
</feature>
<feature type="domain" description="Heterokaryon incompatibility" evidence="2">
    <location>
        <begin position="22"/>
        <end position="144"/>
    </location>
</feature>